<dbReference type="InterPro" id="IPR014056">
    <property type="entry name" value="TypeIITA-like_toxin_pred"/>
</dbReference>
<dbReference type="NCBIfam" id="TIGR02683">
    <property type="entry name" value="upstrm_HI1419"/>
    <property type="match status" value="1"/>
</dbReference>
<dbReference type="PIRSF" id="PIRSF028744">
    <property type="entry name" value="Addict_mod_HI1419"/>
    <property type="match status" value="1"/>
</dbReference>
<dbReference type="Pfam" id="PF05973">
    <property type="entry name" value="Gp49"/>
    <property type="match status" value="1"/>
</dbReference>
<evidence type="ECO:0000313" key="2">
    <source>
        <dbReference type="Proteomes" id="UP000613160"/>
    </source>
</evidence>
<reference evidence="1" key="1">
    <citation type="journal article" date="2014" name="Int. J. Syst. Evol. Microbiol.">
        <title>Complete genome sequence of Corynebacterium casei LMG S-19264T (=DSM 44701T), isolated from a smear-ripened cheese.</title>
        <authorList>
            <consortium name="US DOE Joint Genome Institute (JGI-PGF)"/>
            <person name="Walter F."/>
            <person name="Albersmeier A."/>
            <person name="Kalinowski J."/>
            <person name="Ruckert C."/>
        </authorList>
    </citation>
    <scope>NUCLEOTIDE SEQUENCE</scope>
    <source>
        <strain evidence="1">CGMCC 1.15493</strain>
    </source>
</reference>
<organism evidence="1 2">
    <name type="scientific">Aureimonas glaciei</name>
    <dbReference type="NCBI Taxonomy" id="1776957"/>
    <lineage>
        <taxon>Bacteria</taxon>
        <taxon>Pseudomonadati</taxon>
        <taxon>Pseudomonadota</taxon>
        <taxon>Alphaproteobacteria</taxon>
        <taxon>Hyphomicrobiales</taxon>
        <taxon>Aurantimonadaceae</taxon>
        <taxon>Aureimonas</taxon>
    </lineage>
</organism>
<keyword evidence="2" id="KW-1185">Reference proteome</keyword>
<comment type="caution">
    <text evidence="1">The sequence shown here is derived from an EMBL/GenBank/DDBJ whole genome shotgun (WGS) entry which is preliminary data.</text>
</comment>
<evidence type="ECO:0000313" key="1">
    <source>
        <dbReference type="EMBL" id="GGD39063.1"/>
    </source>
</evidence>
<dbReference type="EMBL" id="BMJJ01000015">
    <property type="protein sequence ID" value="GGD39063.1"/>
    <property type="molecule type" value="Genomic_DNA"/>
</dbReference>
<dbReference type="Proteomes" id="UP000613160">
    <property type="component" value="Unassembled WGS sequence"/>
</dbReference>
<sequence>MSDIADTFLVIIKRLPEFQQWLARLRDGRAVARIAERLERLRLGNPGDHKSVGKGVMELRVTYGPGYRVYYVQLGDVVIVLLCGGDKSTQHADIRRAHELAKELDDGQN</sequence>
<dbReference type="AlphaFoldDB" id="A0A916YC44"/>
<dbReference type="PANTHER" id="PTHR41791">
    <property type="entry name" value="SSL7039 PROTEIN"/>
    <property type="match status" value="1"/>
</dbReference>
<protein>
    <recommendedName>
        <fullName evidence="3">Addiction module killer protein</fullName>
    </recommendedName>
</protein>
<gene>
    <name evidence="1" type="ORF">GCM10011335_47310</name>
</gene>
<proteinExistence type="predicted"/>
<dbReference type="InterPro" id="IPR009241">
    <property type="entry name" value="HigB-like"/>
</dbReference>
<name>A0A916YC44_9HYPH</name>
<reference evidence="1" key="2">
    <citation type="submission" date="2020-09" db="EMBL/GenBank/DDBJ databases">
        <authorList>
            <person name="Sun Q."/>
            <person name="Zhou Y."/>
        </authorList>
    </citation>
    <scope>NUCLEOTIDE SEQUENCE</scope>
    <source>
        <strain evidence="1">CGMCC 1.15493</strain>
    </source>
</reference>
<dbReference type="PANTHER" id="PTHR41791:SF1">
    <property type="entry name" value="SSL7039 PROTEIN"/>
    <property type="match status" value="1"/>
</dbReference>
<evidence type="ECO:0008006" key="3">
    <source>
        <dbReference type="Google" id="ProtNLM"/>
    </source>
</evidence>
<accession>A0A916YC44</accession>